<evidence type="ECO:0000259" key="8">
    <source>
        <dbReference type="PROSITE" id="PS50893"/>
    </source>
</evidence>
<comment type="similarity">
    <text evidence="2">Belongs to the ABC transporter superfamily.</text>
</comment>
<evidence type="ECO:0000256" key="2">
    <source>
        <dbReference type="ARBA" id="ARBA00005417"/>
    </source>
</evidence>
<dbReference type="InterPro" id="IPR003593">
    <property type="entry name" value="AAA+_ATPase"/>
</dbReference>
<evidence type="ECO:0000256" key="6">
    <source>
        <dbReference type="ARBA" id="ARBA00022840"/>
    </source>
</evidence>
<dbReference type="GO" id="GO:0005524">
    <property type="term" value="F:ATP binding"/>
    <property type="evidence" value="ECO:0007669"/>
    <property type="project" value="UniProtKB-KW"/>
</dbReference>
<reference evidence="9 10" key="1">
    <citation type="submission" date="2019-06" db="EMBL/GenBank/DDBJ databases">
        <title>Sequencing the genomes of 1000 actinobacteria strains.</title>
        <authorList>
            <person name="Klenk H.-P."/>
        </authorList>
    </citation>
    <scope>NUCLEOTIDE SEQUENCE [LARGE SCALE GENOMIC DNA]</scope>
    <source>
        <strain evidence="9 10">DSM 8803</strain>
    </source>
</reference>
<dbReference type="Pfam" id="PF00005">
    <property type="entry name" value="ABC_tran"/>
    <property type="match status" value="1"/>
</dbReference>
<dbReference type="PANTHER" id="PTHR43297:SF2">
    <property type="entry name" value="DIPEPTIDE TRANSPORT ATP-BINDING PROTEIN DPPD"/>
    <property type="match status" value="1"/>
</dbReference>
<evidence type="ECO:0000256" key="4">
    <source>
        <dbReference type="ARBA" id="ARBA00022475"/>
    </source>
</evidence>
<dbReference type="SMART" id="SM00382">
    <property type="entry name" value="AAA"/>
    <property type="match status" value="1"/>
</dbReference>
<evidence type="ECO:0000256" key="7">
    <source>
        <dbReference type="ARBA" id="ARBA00023136"/>
    </source>
</evidence>
<proteinExistence type="inferred from homology"/>
<organism evidence="9 10">
    <name type="scientific">Leucobacter komagatae</name>
    <dbReference type="NCBI Taxonomy" id="55969"/>
    <lineage>
        <taxon>Bacteria</taxon>
        <taxon>Bacillati</taxon>
        <taxon>Actinomycetota</taxon>
        <taxon>Actinomycetes</taxon>
        <taxon>Micrococcales</taxon>
        <taxon>Microbacteriaceae</taxon>
        <taxon>Leucobacter</taxon>
    </lineage>
</organism>
<dbReference type="GO" id="GO:0005886">
    <property type="term" value="C:plasma membrane"/>
    <property type="evidence" value="ECO:0007669"/>
    <property type="project" value="UniProtKB-SubCell"/>
</dbReference>
<accession>A0A542Y9V5</accession>
<keyword evidence="3" id="KW-0813">Transport</keyword>
<evidence type="ECO:0000256" key="1">
    <source>
        <dbReference type="ARBA" id="ARBA00004202"/>
    </source>
</evidence>
<dbReference type="GO" id="GO:0016887">
    <property type="term" value="F:ATP hydrolysis activity"/>
    <property type="evidence" value="ECO:0007669"/>
    <property type="project" value="InterPro"/>
</dbReference>
<gene>
    <name evidence="9" type="ORF">FB468_2949</name>
</gene>
<dbReference type="InterPro" id="IPR050388">
    <property type="entry name" value="ABC_Ni/Peptide_Import"/>
</dbReference>
<dbReference type="Gene3D" id="3.40.50.300">
    <property type="entry name" value="P-loop containing nucleotide triphosphate hydrolases"/>
    <property type="match status" value="1"/>
</dbReference>
<evidence type="ECO:0000256" key="3">
    <source>
        <dbReference type="ARBA" id="ARBA00022448"/>
    </source>
</evidence>
<dbReference type="PROSITE" id="PS50893">
    <property type="entry name" value="ABC_TRANSPORTER_2"/>
    <property type="match status" value="1"/>
</dbReference>
<dbReference type="AlphaFoldDB" id="A0A542Y9V5"/>
<dbReference type="InterPro" id="IPR027417">
    <property type="entry name" value="P-loop_NTPase"/>
</dbReference>
<dbReference type="PANTHER" id="PTHR43297">
    <property type="entry name" value="OLIGOPEPTIDE TRANSPORT ATP-BINDING PROTEIN APPD"/>
    <property type="match status" value="1"/>
</dbReference>
<evidence type="ECO:0000313" key="9">
    <source>
        <dbReference type="EMBL" id="TQL44878.1"/>
    </source>
</evidence>
<dbReference type="EMBL" id="VFON01000001">
    <property type="protein sequence ID" value="TQL44878.1"/>
    <property type="molecule type" value="Genomic_DNA"/>
</dbReference>
<dbReference type="CDD" id="cd03257">
    <property type="entry name" value="ABC_NikE_OppD_transporters"/>
    <property type="match status" value="1"/>
</dbReference>
<feature type="domain" description="ABC transporter" evidence="8">
    <location>
        <begin position="6"/>
        <end position="254"/>
    </location>
</feature>
<dbReference type="InterPro" id="IPR003439">
    <property type="entry name" value="ABC_transporter-like_ATP-bd"/>
</dbReference>
<dbReference type="InterPro" id="IPR017871">
    <property type="entry name" value="ABC_transporter-like_CS"/>
</dbReference>
<name>A0A542Y9V5_9MICO</name>
<protein>
    <submittedName>
        <fullName evidence="9">Peptide/nickel transport system ATP-binding protein/dipeptide transport system ATP-binding protein</fullName>
    </submittedName>
</protein>
<keyword evidence="10" id="KW-1185">Reference proteome</keyword>
<dbReference type="RefSeq" id="WP_170219759.1">
    <property type="nucleotide sequence ID" value="NZ_BAAAUY010000018.1"/>
</dbReference>
<keyword evidence="5" id="KW-0547">Nucleotide-binding</keyword>
<dbReference type="PROSITE" id="PS00211">
    <property type="entry name" value="ABC_TRANSPORTER_1"/>
    <property type="match status" value="1"/>
</dbReference>
<dbReference type="SUPFAM" id="SSF52540">
    <property type="entry name" value="P-loop containing nucleoside triphosphate hydrolases"/>
    <property type="match status" value="1"/>
</dbReference>
<evidence type="ECO:0000313" key="10">
    <source>
        <dbReference type="Proteomes" id="UP000319094"/>
    </source>
</evidence>
<comment type="subcellular location">
    <subcellularLocation>
        <location evidence="1">Cell membrane</location>
        <topology evidence="1">Peripheral membrane protein</topology>
    </subcellularLocation>
</comment>
<dbReference type="Proteomes" id="UP000319094">
    <property type="component" value="Unassembled WGS sequence"/>
</dbReference>
<comment type="caution">
    <text evidence="9">The sequence shown here is derived from an EMBL/GenBank/DDBJ whole genome shotgun (WGS) entry which is preliminary data.</text>
</comment>
<keyword evidence="4" id="KW-1003">Cell membrane</keyword>
<evidence type="ECO:0000256" key="5">
    <source>
        <dbReference type="ARBA" id="ARBA00022741"/>
    </source>
</evidence>
<sequence length="272" mass="29288">MSSPHLEIENLTIGFESSGRVLVEGVSIIVERGNATALVGESGSGKTLSMLAVMGLLPEGITVLGGDVRLDGTSLLSLDPRARRRLNGSEIGLVPQDAMAALNPTLDIQTQFELVLRTHLRMSKAASRKRTVELLDQVGIPEPESKLKRYAHEFSGGQRQRVMIALALSCGPKMLIADEPTTALDVTIQQQILDLVARLREELDMTVMWITHDLGVVAGLADDVAVLRSGKLVEHGSAEQIFFASEHDYTRQLLAATPTLFDGAPDSEGAAQ</sequence>
<keyword evidence="7" id="KW-0472">Membrane</keyword>
<keyword evidence="6 9" id="KW-0067">ATP-binding</keyword>